<name>A0A1X7FDI7_9PROT</name>
<dbReference type="EMBL" id="FXAK01000005">
    <property type="protein sequence ID" value="SMF50256.1"/>
    <property type="molecule type" value="Genomic_DNA"/>
</dbReference>
<dbReference type="OrthoDB" id="8479451at2"/>
<dbReference type="AlphaFoldDB" id="A0A1X7FDI7"/>
<evidence type="ECO:0000313" key="3">
    <source>
        <dbReference type="Proteomes" id="UP000192936"/>
    </source>
</evidence>
<accession>A0A1X7FDI7</accession>
<dbReference type="RefSeq" id="WP_085085812.1">
    <property type="nucleotide sequence ID" value="NZ_FXAK01000005.1"/>
</dbReference>
<sequence length="193" mass="20194">MTGKDILPDPADAERAEQACRELARLLGLAHDVPTDALLRAFADPEQRVLLSRPGQSVADIAARIERFSLAAEPAGPPPAGATLTAAVAGFWGWARSGFGIVDADTAAGRLAACGVCPRYRPAPQSMLHMLAATALHLPIDARVCSHCGCFMEKKARQASAGCPEPDPDRPGLSRWGDPLRPPGTAAGRQAAD</sequence>
<evidence type="ECO:0000313" key="2">
    <source>
        <dbReference type="EMBL" id="SMF50256.1"/>
    </source>
</evidence>
<protein>
    <submittedName>
        <fullName evidence="2">Uncharacterized protein</fullName>
    </submittedName>
</protein>
<organism evidence="2 3">
    <name type="scientific">Azospirillum oryzae</name>
    <dbReference type="NCBI Taxonomy" id="286727"/>
    <lineage>
        <taxon>Bacteria</taxon>
        <taxon>Pseudomonadati</taxon>
        <taxon>Pseudomonadota</taxon>
        <taxon>Alphaproteobacteria</taxon>
        <taxon>Rhodospirillales</taxon>
        <taxon>Azospirillaceae</taxon>
        <taxon>Azospirillum</taxon>
    </lineage>
</organism>
<dbReference type="STRING" id="286727.SAMN02982917_2553"/>
<feature type="region of interest" description="Disordered" evidence="1">
    <location>
        <begin position="156"/>
        <end position="193"/>
    </location>
</feature>
<gene>
    <name evidence="2" type="ORF">SAMN02982917_2553</name>
</gene>
<proteinExistence type="predicted"/>
<evidence type="ECO:0000256" key="1">
    <source>
        <dbReference type="SAM" id="MobiDB-lite"/>
    </source>
</evidence>
<reference evidence="2 3" key="1">
    <citation type="submission" date="2017-04" db="EMBL/GenBank/DDBJ databases">
        <authorList>
            <person name="Afonso C.L."/>
            <person name="Miller P.J."/>
            <person name="Scott M.A."/>
            <person name="Spackman E."/>
            <person name="Goraichik I."/>
            <person name="Dimitrov K.M."/>
            <person name="Suarez D.L."/>
            <person name="Swayne D.E."/>
        </authorList>
    </citation>
    <scope>NUCLEOTIDE SEQUENCE [LARGE SCALE GENOMIC DNA]</scope>
    <source>
        <strain evidence="2 3">A2P</strain>
    </source>
</reference>
<dbReference type="Proteomes" id="UP000192936">
    <property type="component" value="Unassembled WGS sequence"/>
</dbReference>